<dbReference type="WBParaSite" id="HPLM_0001444401-mRNA-1">
    <property type="protein sequence ID" value="HPLM_0001444401-mRNA-1"/>
    <property type="gene ID" value="HPLM_0001444401"/>
</dbReference>
<evidence type="ECO:0000313" key="3">
    <source>
        <dbReference type="WBParaSite" id="HPLM_0001444401-mRNA-1"/>
    </source>
</evidence>
<proteinExistence type="predicted"/>
<dbReference type="AlphaFoldDB" id="A0A158QQA0"/>
<dbReference type="EMBL" id="UZAF01018567">
    <property type="protein sequence ID" value="VDO52785.1"/>
    <property type="molecule type" value="Genomic_DNA"/>
</dbReference>
<name>A0A158QQA0_HAEPC</name>
<protein>
    <submittedName>
        <fullName evidence="1 3">Uncharacterized protein</fullName>
    </submittedName>
</protein>
<accession>A0A158QQA0</accession>
<dbReference type="Proteomes" id="UP000268014">
    <property type="component" value="Unassembled WGS sequence"/>
</dbReference>
<reference evidence="3" key="1">
    <citation type="submission" date="2016-04" db="UniProtKB">
        <authorList>
            <consortium name="WormBaseParasite"/>
        </authorList>
    </citation>
    <scope>IDENTIFICATION</scope>
</reference>
<organism evidence="3">
    <name type="scientific">Haemonchus placei</name>
    <name type="common">Barber's pole worm</name>
    <dbReference type="NCBI Taxonomy" id="6290"/>
    <lineage>
        <taxon>Eukaryota</taxon>
        <taxon>Metazoa</taxon>
        <taxon>Ecdysozoa</taxon>
        <taxon>Nematoda</taxon>
        <taxon>Chromadorea</taxon>
        <taxon>Rhabditida</taxon>
        <taxon>Rhabditina</taxon>
        <taxon>Rhabditomorpha</taxon>
        <taxon>Strongyloidea</taxon>
        <taxon>Trichostrongylidae</taxon>
        <taxon>Haemonchus</taxon>
    </lineage>
</organism>
<gene>
    <name evidence="1" type="ORF">HPLM_LOCUS14436</name>
</gene>
<evidence type="ECO:0000313" key="1">
    <source>
        <dbReference type="EMBL" id="VDO52785.1"/>
    </source>
</evidence>
<reference evidence="1 2" key="2">
    <citation type="submission" date="2018-11" db="EMBL/GenBank/DDBJ databases">
        <authorList>
            <consortium name="Pathogen Informatics"/>
        </authorList>
    </citation>
    <scope>NUCLEOTIDE SEQUENCE [LARGE SCALE GENOMIC DNA]</scope>
    <source>
        <strain evidence="1 2">MHpl1</strain>
    </source>
</reference>
<keyword evidence="2" id="KW-1185">Reference proteome</keyword>
<sequence length="74" mass="8357">MTRDETHRELDSVSDTVLLTAGPMRSALLVTLAYRDFAAVLEVIPWYTLNHLQIKKCPLPILIGLTSWSVQCML</sequence>
<evidence type="ECO:0000313" key="2">
    <source>
        <dbReference type="Proteomes" id="UP000268014"/>
    </source>
</evidence>